<protein>
    <recommendedName>
        <fullName evidence="3">4a-hydroxytetrahydrobiopterin dehydratase</fullName>
        <ecNumber evidence="3">4.2.1.96</ecNumber>
    </recommendedName>
</protein>
<evidence type="ECO:0000313" key="6">
    <source>
        <dbReference type="EMBL" id="KAL1559341.1"/>
    </source>
</evidence>
<comment type="similarity">
    <text evidence="2">Belongs to the pterin-4-alpha-carbinolamine dehydratase family.</text>
</comment>
<dbReference type="EC" id="4.2.1.96" evidence="3"/>
<evidence type="ECO:0000256" key="2">
    <source>
        <dbReference type="ARBA" id="ARBA00006472"/>
    </source>
</evidence>
<dbReference type="Pfam" id="PF01329">
    <property type="entry name" value="Pterin_4a"/>
    <property type="match status" value="1"/>
</dbReference>
<evidence type="ECO:0000313" key="7">
    <source>
        <dbReference type="Proteomes" id="UP001567538"/>
    </source>
</evidence>
<reference evidence="6 7" key="1">
    <citation type="submission" date="2024-06" db="EMBL/GenBank/DDBJ databases">
        <title>A chromosome level genome sequence of Diviner's sage (Salvia divinorum).</title>
        <authorList>
            <person name="Ford S.A."/>
            <person name="Ro D.-K."/>
            <person name="Ness R.W."/>
            <person name="Phillips M.A."/>
        </authorList>
    </citation>
    <scope>NUCLEOTIDE SEQUENCE [LARGE SCALE GENOMIC DNA]</scope>
    <source>
        <strain evidence="6">SAF-2024a</strain>
        <tissue evidence="6">Leaf</tissue>
    </source>
</reference>
<evidence type="ECO:0000256" key="3">
    <source>
        <dbReference type="ARBA" id="ARBA00013252"/>
    </source>
</evidence>
<keyword evidence="4 6" id="KW-0456">Lyase</keyword>
<dbReference type="Gene3D" id="3.30.1360.20">
    <property type="entry name" value="Transcriptional coactivator/pterin dehydratase"/>
    <property type="match status" value="1"/>
</dbReference>
<comment type="caution">
    <text evidence="6">The sequence shown here is derived from an EMBL/GenBank/DDBJ whole genome shotgun (WGS) entry which is preliminary data.</text>
</comment>
<keyword evidence="7" id="KW-1185">Reference proteome</keyword>
<organism evidence="6 7">
    <name type="scientific">Salvia divinorum</name>
    <name type="common">Maria pastora</name>
    <name type="synonym">Diviner's sage</name>
    <dbReference type="NCBI Taxonomy" id="28513"/>
    <lineage>
        <taxon>Eukaryota</taxon>
        <taxon>Viridiplantae</taxon>
        <taxon>Streptophyta</taxon>
        <taxon>Embryophyta</taxon>
        <taxon>Tracheophyta</taxon>
        <taxon>Spermatophyta</taxon>
        <taxon>Magnoliopsida</taxon>
        <taxon>eudicotyledons</taxon>
        <taxon>Gunneridae</taxon>
        <taxon>Pentapetalae</taxon>
        <taxon>asterids</taxon>
        <taxon>lamiids</taxon>
        <taxon>Lamiales</taxon>
        <taxon>Lamiaceae</taxon>
        <taxon>Nepetoideae</taxon>
        <taxon>Mentheae</taxon>
        <taxon>Salviinae</taxon>
        <taxon>Salvia</taxon>
        <taxon>Salvia subgen. Calosphace</taxon>
    </lineage>
</organism>
<evidence type="ECO:0000256" key="5">
    <source>
        <dbReference type="SAM" id="SignalP"/>
    </source>
</evidence>
<proteinExistence type="inferred from homology"/>
<gene>
    <name evidence="6" type="ORF">AAHA92_09693</name>
</gene>
<dbReference type="PANTHER" id="PTHR12599:SF8">
    <property type="entry name" value="PTERIN-4-ALPHA-CARBINOLAMINE DEHYDRATASE, CHLOROPLASTIC-RELATED"/>
    <property type="match status" value="1"/>
</dbReference>
<evidence type="ECO:0000256" key="4">
    <source>
        <dbReference type="ARBA" id="ARBA00023239"/>
    </source>
</evidence>
<keyword evidence="5" id="KW-0732">Signal</keyword>
<dbReference type="InterPro" id="IPR001533">
    <property type="entry name" value="Pterin_deHydtase"/>
</dbReference>
<dbReference type="PANTHER" id="PTHR12599">
    <property type="entry name" value="PTERIN-4-ALPHA-CARBINOLAMINE DEHYDRATASE"/>
    <property type="match status" value="1"/>
</dbReference>
<dbReference type="AlphaFoldDB" id="A0ABD1HSE2"/>
<comment type="catalytic activity">
    <reaction evidence="1">
        <text>(4aS,6R)-4a-hydroxy-L-erythro-5,6,7,8-tetrahydrobiopterin = (6R)-L-erythro-6,7-dihydrobiopterin + H2O</text>
        <dbReference type="Rhea" id="RHEA:11920"/>
        <dbReference type="ChEBI" id="CHEBI:15377"/>
        <dbReference type="ChEBI" id="CHEBI:15642"/>
        <dbReference type="ChEBI" id="CHEBI:43120"/>
        <dbReference type="EC" id="4.2.1.96"/>
    </reaction>
</comment>
<name>A0ABD1HSE2_SALDI</name>
<dbReference type="EMBL" id="JBEAFC010000004">
    <property type="protein sequence ID" value="KAL1559341.1"/>
    <property type="molecule type" value="Genomic_DNA"/>
</dbReference>
<dbReference type="InterPro" id="IPR036428">
    <property type="entry name" value="PCD_sf"/>
</dbReference>
<accession>A0ABD1HSE2</accession>
<sequence>MGMGFAAAPLLSLSSLLSISRISPYRPHNILPSTARSTSLRLRAEGGNLDLLGDFGARDPFPAEIESNFADKVQGNVSTEHKILIPNASALSLAQMQCAPIADIHHPLSVDDAKKLLYKVVGWKLVDEGDGLKLEGVWKVRDEKCGEELINRIKSKVESTGHLPRLHFEAPNLVRARLWTSSVGGISFNDFIVAAKIDEIKVSDLQPRLRVWA</sequence>
<dbReference type="SUPFAM" id="SSF55248">
    <property type="entry name" value="PCD-like"/>
    <property type="match status" value="1"/>
</dbReference>
<dbReference type="GO" id="GO:0008124">
    <property type="term" value="F:4-alpha-hydroxytetrahydrobiopterin dehydratase activity"/>
    <property type="evidence" value="ECO:0007669"/>
    <property type="project" value="UniProtKB-EC"/>
</dbReference>
<evidence type="ECO:0000256" key="1">
    <source>
        <dbReference type="ARBA" id="ARBA00001554"/>
    </source>
</evidence>
<feature type="signal peptide" evidence="5">
    <location>
        <begin position="1"/>
        <end position="24"/>
    </location>
</feature>
<dbReference type="Proteomes" id="UP001567538">
    <property type="component" value="Unassembled WGS sequence"/>
</dbReference>
<feature type="chain" id="PRO_5044746760" description="4a-hydroxytetrahydrobiopterin dehydratase" evidence="5">
    <location>
        <begin position="25"/>
        <end position="213"/>
    </location>
</feature>